<organism evidence="1 2">
    <name type="scientific">Magnetofaba australis IT-1</name>
    <dbReference type="NCBI Taxonomy" id="1434232"/>
    <lineage>
        <taxon>Bacteria</taxon>
        <taxon>Pseudomonadati</taxon>
        <taxon>Pseudomonadota</taxon>
        <taxon>Magnetococcia</taxon>
        <taxon>Magnetococcales</taxon>
        <taxon>Magnetococcaceae</taxon>
        <taxon>Magnetofaba</taxon>
    </lineage>
</organism>
<dbReference type="AlphaFoldDB" id="A0A1Y2K105"/>
<keyword evidence="2" id="KW-1185">Reference proteome</keyword>
<dbReference type="EMBL" id="LVJN01000020">
    <property type="protein sequence ID" value="OSM01652.1"/>
    <property type="molecule type" value="Genomic_DNA"/>
</dbReference>
<reference evidence="1 2" key="1">
    <citation type="journal article" date="2016" name="BMC Genomics">
        <title>Combined genomic and structural analyses of a cultured magnetotactic bacterium reveals its niche adaptation to a dynamic environment.</title>
        <authorList>
            <person name="Araujo A.C."/>
            <person name="Morillo V."/>
            <person name="Cypriano J."/>
            <person name="Teixeira L.C."/>
            <person name="Leao P."/>
            <person name="Lyra S."/>
            <person name="Almeida L.G."/>
            <person name="Bazylinski D.A."/>
            <person name="Vasconcellos A.T."/>
            <person name="Abreu F."/>
            <person name="Lins U."/>
        </authorList>
    </citation>
    <scope>NUCLEOTIDE SEQUENCE [LARGE SCALE GENOMIC DNA]</scope>
    <source>
        <strain evidence="1 2">IT-1</strain>
    </source>
</reference>
<dbReference type="OrthoDB" id="7923596at2"/>
<name>A0A1Y2K105_9PROT</name>
<evidence type="ECO:0008006" key="3">
    <source>
        <dbReference type="Google" id="ProtNLM"/>
    </source>
</evidence>
<dbReference type="Pfam" id="PF10109">
    <property type="entry name" value="Phage_TAC_7"/>
    <property type="match status" value="1"/>
</dbReference>
<sequence length="80" mass="8981">MQTTKYQLRHPIQIDGRTVQEINLRRLTVGDLEVMQHEQSDLGKSIQAIALSAQLSPEEVRLLDAEDFTQLGEVLGGFFG</sequence>
<dbReference type="Proteomes" id="UP000194003">
    <property type="component" value="Unassembled WGS sequence"/>
</dbReference>
<proteinExistence type="predicted"/>
<evidence type="ECO:0000313" key="1">
    <source>
        <dbReference type="EMBL" id="OSM01652.1"/>
    </source>
</evidence>
<dbReference type="RefSeq" id="WP_085443520.1">
    <property type="nucleotide sequence ID" value="NZ_LVJN01000020.1"/>
</dbReference>
<protein>
    <recommendedName>
        <fullName evidence="3">Phage tail assembly protein</fullName>
    </recommendedName>
</protein>
<evidence type="ECO:0000313" key="2">
    <source>
        <dbReference type="Proteomes" id="UP000194003"/>
    </source>
</evidence>
<comment type="caution">
    <text evidence="1">The sequence shown here is derived from an EMBL/GenBank/DDBJ whole genome shotgun (WGS) entry which is preliminary data.</text>
</comment>
<dbReference type="InterPro" id="IPR019289">
    <property type="entry name" value="Phage_tail_E/E"/>
</dbReference>
<dbReference type="STRING" id="1434232.MAIT1_01668"/>
<gene>
    <name evidence="1" type="ORF">MAIT1_01668</name>
</gene>
<accession>A0A1Y2K105</accession>